<gene>
    <name evidence="2" type="ORF">AOQ84DRAFT_281031</name>
</gene>
<evidence type="ECO:0000313" key="2">
    <source>
        <dbReference type="EMBL" id="OCL14447.1"/>
    </source>
</evidence>
<proteinExistence type="predicted"/>
<dbReference type="EMBL" id="KV748574">
    <property type="protein sequence ID" value="OCL14447.1"/>
    <property type="molecule type" value="Genomic_DNA"/>
</dbReference>
<feature type="non-terminal residue" evidence="2">
    <location>
        <position position="1"/>
    </location>
</feature>
<dbReference type="Pfam" id="PF06985">
    <property type="entry name" value="HET"/>
    <property type="match status" value="1"/>
</dbReference>
<organism evidence="2 3">
    <name type="scientific">Glonium stellatum</name>
    <dbReference type="NCBI Taxonomy" id="574774"/>
    <lineage>
        <taxon>Eukaryota</taxon>
        <taxon>Fungi</taxon>
        <taxon>Dikarya</taxon>
        <taxon>Ascomycota</taxon>
        <taxon>Pezizomycotina</taxon>
        <taxon>Dothideomycetes</taxon>
        <taxon>Pleosporomycetidae</taxon>
        <taxon>Gloniales</taxon>
        <taxon>Gloniaceae</taxon>
        <taxon>Glonium</taxon>
    </lineage>
</organism>
<keyword evidence="3" id="KW-1185">Reference proteome</keyword>
<dbReference type="AlphaFoldDB" id="A0A8E2JZ37"/>
<protein>
    <recommendedName>
        <fullName evidence="1">Heterokaryon incompatibility domain-containing protein</fullName>
    </recommendedName>
</protein>
<evidence type="ECO:0000313" key="3">
    <source>
        <dbReference type="Proteomes" id="UP000250140"/>
    </source>
</evidence>
<dbReference type="PANTHER" id="PTHR33112:SF12">
    <property type="entry name" value="HETEROKARYON INCOMPATIBILITY DOMAIN-CONTAINING PROTEIN"/>
    <property type="match status" value="1"/>
</dbReference>
<feature type="domain" description="Heterokaryon incompatibility" evidence="1">
    <location>
        <begin position="1"/>
        <end position="111"/>
    </location>
</feature>
<evidence type="ECO:0000259" key="1">
    <source>
        <dbReference type="Pfam" id="PF06985"/>
    </source>
</evidence>
<sequence>IPPSVQDAMNIVFASGERYLWADKLCIVQDDTEVTQDLMSKMDAIYAGAVLAIVTLAGADANSNIPGVQRKTRLLESAVRGNGSIKLEVELSIDELFKNTRYEDRAWTFQERILSRRCL</sequence>
<name>A0A8E2JZ37_9PEZI</name>
<dbReference type="Proteomes" id="UP000250140">
    <property type="component" value="Unassembled WGS sequence"/>
</dbReference>
<dbReference type="OrthoDB" id="2958217at2759"/>
<dbReference type="PANTHER" id="PTHR33112">
    <property type="entry name" value="DOMAIN PROTEIN, PUTATIVE-RELATED"/>
    <property type="match status" value="1"/>
</dbReference>
<accession>A0A8E2JZ37</accession>
<reference evidence="2 3" key="1">
    <citation type="journal article" date="2016" name="Nat. Commun.">
        <title>Ectomycorrhizal ecology is imprinted in the genome of the dominant symbiotic fungus Cenococcum geophilum.</title>
        <authorList>
            <consortium name="DOE Joint Genome Institute"/>
            <person name="Peter M."/>
            <person name="Kohler A."/>
            <person name="Ohm R.A."/>
            <person name="Kuo A."/>
            <person name="Krutzmann J."/>
            <person name="Morin E."/>
            <person name="Arend M."/>
            <person name="Barry K.W."/>
            <person name="Binder M."/>
            <person name="Choi C."/>
            <person name="Clum A."/>
            <person name="Copeland A."/>
            <person name="Grisel N."/>
            <person name="Haridas S."/>
            <person name="Kipfer T."/>
            <person name="LaButti K."/>
            <person name="Lindquist E."/>
            <person name="Lipzen A."/>
            <person name="Maire R."/>
            <person name="Meier B."/>
            <person name="Mihaltcheva S."/>
            <person name="Molinier V."/>
            <person name="Murat C."/>
            <person name="Poggeler S."/>
            <person name="Quandt C.A."/>
            <person name="Sperisen C."/>
            <person name="Tritt A."/>
            <person name="Tisserant E."/>
            <person name="Crous P.W."/>
            <person name="Henrissat B."/>
            <person name="Nehls U."/>
            <person name="Egli S."/>
            <person name="Spatafora J.W."/>
            <person name="Grigoriev I.V."/>
            <person name="Martin F.M."/>
        </authorList>
    </citation>
    <scope>NUCLEOTIDE SEQUENCE [LARGE SCALE GENOMIC DNA]</scope>
    <source>
        <strain evidence="2 3">CBS 207.34</strain>
    </source>
</reference>
<dbReference type="InterPro" id="IPR010730">
    <property type="entry name" value="HET"/>
</dbReference>